<dbReference type="EMBL" id="MU001681">
    <property type="protein sequence ID" value="KAF2457294.1"/>
    <property type="molecule type" value="Genomic_DNA"/>
</dbReference>
<gene>
    <name evidence="1" type="ORF">BDY21DRAFT_345470</name>
</gene>
<dbReference type="OrthoDB" id="2017497at2759"/>
<proteinExistence type="predicted"/>
<dbReference type="Pfam" id="PF16670">
    <property type="entry name" value="PI-PLC-C1"/>
    <property type="match status" value="1"/>
</dbReference>
<dbReference type="Proteomes" id="UP000799766">
    <property type="component" value="Unassembled WGS sequence"/>
</dbReference>
<name>A0A6A6P0H3_9PEZI</name>
<protein>
    <submittedName>
        <fullName evidence="1">Acid phosphatase</fullName>
    </submittedName>
</protein>
<dbReference type="SUPFAM" id="SSF51695">
    <property type="entry name" value="PLC-like phosphodiesterases"/>
    <property type="match status" value="1"/>
</dbReference>
<reference evidence="1" key="1">
    <citation type="journal article" date="2020" name="Stud. Mycol.">
        <title>101 Dothideomycetes genomes: a test case for predicting lifestyles and emergence of pathogens.</title>
        <authorList>
            <person name="Haridas S."/>
            <person name="Albert R."/>
            <person name="Binder M."/>
            <person name="Bloem J."/>
            <person name="Labutti K."/>
            <person name="Salamov A."/>
            <person name="Andreopoulos B."/>
            <person name="Baker S."/>
            <person name="Barry K."/>
            <person name="Bills G."/>
            <person name="Bluhm B."/>
            <person name="Cannon C."/>
            <person name="Castanera R."/>
            <person name="Culley D."/>
            <person name="Daum C."/>
            <person name="Ezra D."/>
            <person name="Gonzalez J."/>
            <person name="Henrissat B."/>
            <person name="Kuo A."/>
            <person name="Liang C."/>
            <person name="Lipzen A."/>
            <person name="Lutzoni F."/>
            <person name="Magnuson J."/>
            <person name="Mondo S."/>
            <person name="Nolan M."/>
            <person name="Ohm R."/>
            <person name="Pangilinan J."/>
            <person name="Park H.-J."/>
            <person name="Ramirez L."/>
            <person name="Alfaro M."/>
            <person name="Sun H."/>
            <person name="Tritt A."/>
            <person name="Yoshinaga Y."/>
            <person name="Zwiers L.-H."/>
            <person name="Turgeon B."/>
            <person name="Goodwin S."/>
            <person name="Spatafora J."/>
            <person name="Crous P."/>
            <person name="Grigoriev I."/>
        </authorList>
    </citation>
    <scope>NUCLEOTIDE SEQUENCE</scope>
    <source>
        <strain evidence="1">ATCC 16933</strain>
    </source>
</reference>
<dbReference type="InterPro" id="IPR017946">
    <property type="entry name" value="PLC-like_Pdiesterase_TIM-brl"/>
</dbReference>
<dbReference type="AlphaFoldDB" id="A0A6A6P0H3"/>
<evidence type="ECO:0000313" key="1">
    <source>
        <dbReference type="EMBL" id="KAF2457294.1"/>
    </source>
</evidence>
<organism evidence="1 2">
    <name type="scientific">Lineolata rhizophorae</name>
    <dbReference type="NCBI Taxonomy" id="578093"/>
    <lineage>
        <taxon>Eukaryota</taxon>
        <taxon>Fungi</taxon>
        <taxon>Dikarya</taxon>
        <taxon>Ascomycota</taxon>
        <taxon>Pezizomycotina</taxon>
        <taxon>Dothideomycetes</taxon>
        <taxon>Dothideomycetes incertae sedis</taxon>
        <taxon>Lineolatales</taxon>
        <taxon>Lineolataceae</taxon>
        <taxon>Lineolata</taxon>
    </lineage>
</organism>
<dbReference type="GO" id="GO:0008081">
    <property type="term" value="F:phosphoric diester hydrolase activity"/>
    <property type="evidence" value="ECO:0007669"/>
    <property type="project" value="InterPro"/>
</dbReference>
<dbReference type="Gene3D" id="3.20.20.190">
    <property type="entry name" value="Phosphatidylinositol (PI) phosphodiesterase"/>
    <property type="match status" value="1"/>
</dbReference>
<accession>A0A6A6P0H3</accession>
<dbReference type="CDD" id="cd08589">
    <property type="entry name" value="PI-PLCc_SaPLC1_like"/>
    <property type="match status" value="1"/>
</dbReference>
<sequence>MNSVQVVGTHNSYHREMSKAEKSVFQQVKEDPTNYLYSHAALPDQFEYQSVRSLELDVYPDSQGGLYSTPLIRRMAGLSYPGDPSMNQSGVKVFHVADADVRSTCYTLIECLTQVRSWSQGNPGHVPIPIMLEFKSSEEQIEELGGVVSEPWETDALDGIDGEIRSVFEPEELITPDDLRRPDMSLEESVLEFGWPALREARGKVFFLMDNNPTNGSVRDFYRADGRESLQGRVIFTNSNPGEPDAAFLKRNDPLGDNLALIQSLVAQGYWVRTRADEPVEMVQKGNTAMRDAAFQSGAQIVSTDFPAVGLAARWDSNYVAMLSGAMVARCNPINAPSYCRDRTLE</sequence>
<dbReference type="GO" id="GO:0006629">
    <property type="term" value="P:lipid metabolic process"/>
    <property type="evidence" value="ECO:0007669"/>
    <property type="project" value="InterPro"/>
</dbReference>
<dbReference type="InterPro" id="IPR032075">
    <property type="entry name" value="PI-PLC-C1"/>
</dbReference>
<keyword evidence="2" id="KW-1185">Reference proteome</keyword>
<evidence type="ECO:0000313" key="2">
    <source>
        <dbReference type="Proteomes" id="UP000799766"/>
    </source>
</evidence>